<dbReference type="AlphaFoldDB" id="A0A139WSJ7"/>
<comment type="caution">
    <text evidence="2">The sequence shown here is derived from an EMBL/GenBank/DDBJ whole genome shotgun (WGS) entry which is preliminary data.</text>
</comment>
<feature type="domain" description="RRXRR" evidence="1">
    <location>
        <begin position="6"/>
        <end position="97"/>
    </location>
</feature>
<proteinExistence type="predicted"/>
<sequence>MITNSIFVLSKNGKILKPTTPARARILQAQGKAKKLKLFPFTLILDKEVDENVEPYLELRIDPGSKVSAISLVDLKKNEVVWAMELEHRGLAIKMELIKHS</sequence>
<keyword evidence="3" id="KW-1185">Reference proteome</keyword>
<accession>A0A139WSJ7</accession>
<name>A0A139WSJ7_9CYAN</name>
<evidence type="ECO:0000313" key="2">
    <source>
        <dbReference type="EMBL" id="KYC35377.1"/>
    </source>
</evidence>
<dbReference type="Proteomes" id="UP000076925">
    <property type="component" value="Unassembled WGS sequence"/>
</dbReference>
<dbReference type="Pfam" id="PF14239">
    <property type="entry name" value="RRXRR"/>
    <property type="match status" value="1"/>
</dbReference>
<dbReference type="RefSeq" id="WP_017748107.1">
    <property type="nucleotide sequence ID" value="NZ_KQ976354.1"/>
</dbReference>
<protein>
    <recommendedName>
        <fullName evidence="1">RRXRR domain-containing protein</fullName>
    </recommendedName>
</protein>
<evidence type="ECO:0000313" key="3">
    <source>
        <dbReference type="Proteomes" id="UP000076925"/>
    </source>
</evidence>
<evidence type="ECO:0000259" key="1">
    <source>
        <dbReference type="Pfam" id="PF14239"/>
    </source>
</evidence>
<reference evidence="2 3" key="1">
    <citation type="journal article" date="2013" name="Genome Biol. Evol.">
        <title>Genomes of Stigonematalean cyanobacteria (subsection V) and the evolution of oxygenic photosynthesis from prokaryotes to plastids.</title>
        <authorList>
            <person name="Dagan T."/>
            <person name="Roettger M."/>
            <person name="Stucken K."/>
            <person name="Landan G."/>
            <person name="Koch R."/>
            <person name="Major P."/>
            <person name="Gould S.B."/>
            <person name="Goremykin V.V."/>
            <person name="Rippka R."/>
            <person name="Tandeau de Marsac N."/>
            <person name="Gugger M."/>
            <person name="Lockhart P.J."/>
            <person name="Allen J.F."/>
            <person name="Brune I."/>
            <person name="Maus I."/>
            <person name="Puhler A."/>
            <person name="Martin W.F."/>
        </authorList>
    </citation>
    <scope>NUCLEOTIDE SEQUENCE [LARGE SCALE GENOMIC DNA]</scope>
    <source>
        <strain evidence="2 3">PCC 7110</strain>
    </source>
</reference>
<gene>
    <name evidence="2" type="ORF">WA1_06005</name>
</gene>
<organism evidence="2 3">
    <name type="scientific">Scytonema hofmannii PCC 7110</name>
    <dbReference type="NCBI Taxonomy" id="128403"/>
    <lineage>
        <taxon>Bacteria</taxon>
        <taxon>Bacillati</taxon>
        <taxon>Cyanobacteriota</taxon>
        <taxon>Cyanophyceae</taxon>
        <taxon>Nostocales</taxon>
        <taxon>Scytonemataceae</taxon>
        <taxon>Scytonema</taxon>
    </lineage>
</organism>
<dbReference type="EMBL" id="ANNX02000051">
    <property type="protein sequence ID" value="KYC35377.1"/>
    <property type="molecule type" value="Genomic_DNA"/>
</dbReference>
<dbReference type="InterPro" id="IPR025938">
    <property type="entry name" value="RRXRR_dom"/>
</dbReference>
<dbReference type="STRING" id="128403.WA1_06005"/>